<dbReference type="EMBL" id="PVTQ01000009">
    <property type="protein sequence ID" value="PRY87750.1"/>
    <property type="molecule type" value="Genomic_DNA"/>
</dbReference>
<reference evidence="2 3" key="1">
    <citation type="submission" date="2018-03" db="EMBL/GenBank/DDBJ databases">
        <title>Genomic Encyclopedia of Archaeal and Bacterial Type Strains, Phase II (KMG-II): from individual species to whole genera.</title>
        <authorList>
            <person name="Goeker M."/>
        </authorList>
    </citation>
    <scope>NUCLEOTIDE SEQUENCE [LARGE SCALE GENOMIC DNA]</scope>
    <source>
        <strain evidence="2 3">DSM 100212</strain>
    </source>
</reference>
<feature type="transmembrane region" description="Helical" evidence="1">
    <location>
        <begin position="35"/>
        <end position="53"/>
    </location>
</feature>
<dbReference type="RefSeq" id="WP_106265582.1">
    <property type="nucleotide sequence ID" value="NZ_PVTQ01000009.1"/>
</dbReference>
<comment type="caution">
    <text evidence="2">The sequence shown here is derived from an EMBL/GenBank/DDBJ whole genome shotgun (WGS) entry which is preliminary data.</text>
</comment>
<name>A0A2T0WM16_9RHOB</name>
<organism evidence="2 3">
    <name type="scientific">Donghicola tyrosinivorans</name>
    <dbReference type="NCBI Taxonomy" id="1652492"/>
    <lineage>
        <taxon>Bacteria</taxon>
        <taxon>Pseudomonadati</taxon>
        <taxon>Pseudomonadota</taxon>
        <taxon>Alphaproteobacteria</taxon>
        <taxon>Rhodobacterales</taxon>
        <taxon>Roseobacteraceae</taxon>
        <taxon>Donghicola</taxon>
    </lineage>
</organism>
<sequence length="279" mass="30607">MFTRYFGALLRAFLVVLLVATPSLLEPGGSDSAPIILLVALFSGWLVFSEYTADYPSLVEFRDAPPFNRLRFGSLLLTVLILSIIQRGTVYPTAMSQLFTSVGTVVGNVLDFPFSPVRLLLLSLPENATPVEILTVQRTAGLAYLVSLIALCFFALVLWVNGWPRQRHAFNVWTNLPTFDPTGGGDVVSRLNRDANFNVALGVLLPFLIPAVLQMASGLIDPIDASKPQTLIWSVAAWAFLPASLLMRGIATARVAHMIADKRRRSQHREDGDELHAFG</sequence>
<keyword evidence="3" id="KW-1185">Reference proteome</keyword>
<dbReference type="Proteomes" id="UP000238392">
    <property type="component" value="Unassembled WGS sequence"/>
</dbReference>
<proteinExistence type="predicted"/>
<feature type="transmembrane region" description="Helical" evidence="1">
    <location>
        <begin position="141"/>
        <end position="160"/>
    </location>
</feature>
<evidence type="ECO:0000313" key="2">
    <source>
        <dbReference type="EMBL" id="PRY87750.1"/>
    </source>
</evidence>
<keyword evidence="1" id="KW-0472">Membrane</keyword>
<gene>
    <name evidence="2" type="ORF">CLV74_10971</name>
</gene>
<keyword evidence="1" id="KW-0812">Transmembrane</keyword>
<keyword evidence="1" id="KW-1133">Transmembrane helix</keyword>
<accession>A0A2T0WM16</accession>
<evidence type="ECO:0000313" key="3">
    <source>
        <dbReference type="Proteomes" id="UP000238392"/>
    </source>
</evidence>
<feature type="transmembrane region" description="Helical" evidence="1">
    <location>
        <begin position="232"/>
        <end position="256"/>
    </location>
</feature>
<feature type="transmembrane region" description="Helical" evidence="1">
    <location>
        <begin position="74"/>
        <end position="94"/>
    </location>
</feature>
<dbReference type="AlphaFoldDB" id="A0A2T0WM16"/>
<protein>
    <submittedName>
        <fullName evidence="2">Uncharacterized protein</fullName>
    </submittedName>
</protein>
<dbReference type="OrthoDB" id="7738422at2"/>
<feature type="transmembrane region" description="Helical" evidence="1">
    <location>
        <begin position="199"/>
        <end position="220"/>
    </location>
</feature>
<evidence type="ECO:0000256" key="1">
    <source>
        <dbReference type="SAM" id="Phobius"/>
    </source>
</evidence>